<organism evidence="1">
    <name type="scientific">uncultured Chloroflexota bacterium</name>
    <dbReference type="NCBI Taxonomy" id="166587"/>
    <lineage>
        <taxon>Bacteria</taxon>
        <taxon>Bacillati</taxon>
        <taxon>Chloroflexota</taxon>
        <taxon>environmental samples</taxon>
    </lineage>
</organism>
<dbReference type="EMBL" id="CADCTC010000166">
    <property type="protein sequence ID" value="CAA9265641.1"/>
    <property type="molecule type" value="Genomic_DNA"/>
</dbReference>
<accession>A0A6J4J327</accession>
<evidence type="ECO:0000313" key="1">
    <source>
        <dbReference type="EMBL" id="CAA9265641.1"/>
    </source>
</evidence>
<protein>
    <submittedName>
        <fullName evidence="1">Uncharacterized protein</fullName>
    </submittedName>
</protein>
<gene>
    <name evidence="1" type="ORF">AVDCRST_MAG77-2814</name>
</gene>
<reference evidence="1" key="1">
    <citation type="submission" date="2020-02" db="EMBL/GenBank/DDBJ databases">
        <authorList>
            <person name="Meier V. D."/>
        </authorList>
    </citation>
    <scope>NUCLEOTIDE SEQUENCE</scope>
    <source>
        <strain evidence="1">AVDCRST_MAG77</strain>
    </source>
</reference>
<sequence length="51" mass="5662">MATATSRKRTTHTCAVRDRHFRKASGPKSLAVIQRGSWARCSWSQCQPSAS</sequence>
<name>A0A6J4J327_9CHLR</name>
<proteinExistence type="predicted"/>
<dbReference type="AlphaFoldDB" id="A0A6J4J327"/>